<dbReference type="GO" id="GO:0006260">
    <property type="term" value="P:DNA replication"/>
    <property type="evidence" value="ECO:0007669"/>
    <property type="project" value="InterPro"/>
</dbReference>
<evidence type="ECO:0000313" key="6">
    <source>
        <dbReference type="Proteomes" id="UP000053171"/>
    </source>
</evidence>
<comment type="caution">
    <text evidence="2">Lacks conserved residue(s) required for the propagation of feature annotation.</text>
</comment>
<evidence type="ECO:0000256" key="1">
    <source>
        <dbReference type="ARBA" id="ARBA00023125"/>
    </source>
</evidence>
<dbReference type="CDD" id="cd04496">
    <property type="entry name" value="SSB_OBF"/>
    <property type="match status" value="1"/>
</dbReference>
<dbReference type="Pfam" id="PF00436">
    <property type="entry name" value="SSB"/>
    <property type="match status" value="1"/>
</dbReference>
<dbReference type="PANTHER" id="PTHR10302:SF27">
    <property type="entry name" value="SINGLE-STRANDED DNA-BINDING PROTEIN"/>
    <property type="match status" value="1"/>
</dbReference>
<dbReference type="Proteomes" id="UP000053171">
    <property type="component" value="Unassembled WGS sequence"/>
</dbReference>
<dbReference type="GO" id="GO:0009295">
    <property type="term" value="C:nucleoid"/>
    <property type="evidence" value="ECO:0007669"/>
    <property type="project" value="TreeGrafter"/>
</dbReference>
<reference evidence="5" key="1">
    <citation type="submission" date="2016-06" db="EMBL/GenBank/DDBJ databases">
        <title>Identification of putative biosynthetic pathways for the production of bioactive secondary metabolites by the marine actinomycete Kocuria kristinae RUTW2-3.</title>
        <authorList>
            <person name="Waterworth S.C."/>
            <person name="Walmsley T.A."/>
            <person name="Matongo T."/>
            <person name="Davies-Coleman M.T."/>
            <person name="Dorrington R.A."/>
        </authorList>
    </citation>
    <scope>NUCLEOTIDE SEQUENCE [LARGE SCALE GENOMIC DNA]</scope>
    <source>
        <strain evidence="5">RUTW2-3</strain>
    </source>
</reference>
<dbReference type="RefSeq" id="WP_064725399.1">
    <property type="nucleotide sequence ID" value="NZ_JADPWM010000013.1"/>
</dbReference>
<feature type="region of interest" description="Disordered" evidence="4">
    <location>
        <begin position="114"/>
        <end position="219"/>
    </location>
</feature>
<sequence length="219" mass="22878">MTDLITVRGFVATKPDPRTMPGNGTAVASFRLASTPRWYDAQAKEWKDGHTNWYTVTAFRALAGTVTASVQVGQPVIVQGKLRVKTWESGGIKRSTVEIEALSVGHDLAFGTASFARSSGSQPGERRQDPRESGSGWDAGPASAGSLPSEVETGTGEWVDARTGQILEDPADPADPTPETGRTATGDADEDPGADSAAGPEPTGMSEADEEDEALAAMS</sequence>
<dbReference type="InterPro" id="IPR000424">
    <property type="entry name" value="Primosome_PriB/ssb"/>
</dbReference>
<dbReference type="InterPro" id="IPR011344">
    <property type="entry name" value="ssDNA-bd"/>
</dbReference>
<accession>A0A199NSW1</accession>
<evidence type="ECO:0000256" key="4">
    <source>
        <dbReference type="SAM" id="MobiDB-lite"/>
    </source>
</evidence>
<comment type="subunit">
    <text evidence="2">Homotetramer.</text>
</comment>
<keyword evidence="1 2" id="KW-0238">DNA-binding</keyword>
<keyword evidence="6" id="KW-1185">Reference proteome</keyword>
<dbReference type="NCBIfam" id="TIGR00621">
    <property type="entry name" value="ssb"/>
    <property type="match status" value="1"/>
</dbReference>
<gene>
    <name evidence="5" type="ORF">AN277_0206095</name>
</gene>
<comment type="caution">
    <text evidence="5">The sequence shown here is derived from an EMBL/GenBank/DDBJ whole genome shotgun (WGS) entry which is preliminary data.</text>
</comment>
<organism evidence="5 6">
    <name type="scientific">Rothia kristinae</name>
    <dbReference type="NCBI Taxonomy" id="37923"/>
    <lineage>
        <taxon>Bacteria</taxon>
        <taxon>Bacillati</taxon>
        <taxon>Actinomycetota</taxon>
        <taxon>Actinomycetes</taxon>
        <taxon>Micrococcales</taxon>
        <taxon>Micrococcaceae</taxon>
        <taxon>Rothia</taxon>
    </lineage>
</organism>
<dbReference type="EMBL" id="LJBJ02000010">
    <property type="protein sequence ID" value="OAX51900.1"/>
    <property type="molecule type" value="Genomic_DNA"/>
</dbReference>
<dbReference type="HAMAP" id="MF_00984">
    <property type="entry name" value="SSB"/>
    <property type="match status" value="1"/>
</dbReference>
<dbReference type="PANTHER" id="PTHR10302">
    <property type="entry name" value="SINGLE-STRANDED DNA-BINDING PROTEIN"/>
    <property type="match status" value="1"/>
</dbReference>
<proteinExistence type="inferred from homology"/>
<dbReference type="Gene3D" id="2.40.50.140">
    <property type="entry name" value="Nucleic acid-binding proteins"/>
    <property type="match status" value="1"/>
</dbReference>
<dbReference type="GO" id="GO:0003697">
    <property type="term" value="F:single-stranded DNA binding"/>
    <property type="evidence" value="ECO:0007669"/>
    <property type="project" value="UniProtKB-UniRule"/>
</dbReference>
<evidence type="ECO:0000256" key="3">
    <source>
        <dbReference type="RuleBase" id="RU000524"/>
    </source>
</evidence>
<feature type="compositionally biased region" description="Acidic residues" evidence="4">
    <location>
        <begin position="207"/>
        <end position="219"/>
    </location>
</feature>
<dbReference type="InterPro" id="IPR012340">
    <property type="entry name" value="NA-bd_OB-fold"/>
</dbReference>
<dbReference type="AlphaFoldDB" id="A0A199NSW1"/>
<evidence type="ECO:0000313" key="5">
    <source>
        <dbReference type="EMBL" id="OAX51900.1"/>
    </source>
</evidence>
<dbReference type="SUPFAM" id="SSF50249">
    <property type="entry name" value="Nucleic acid-binding proteins"/>
    <property type="match status" value="1"/>
</dbReference>
<dbReference type="PROSITE" id="PS50935">
    <property type="entry name" value="SSB"/>
    <property type="match status" value="1"/>
</dbReference>
<evidence type="ECO:0000256" key="2">
    <source>
        <dbReference type="HAMAP-Rule" id="MF_00984"/>
    </source>
</evidence>
<name>A0A199NSW1_9MICC</name>
<protein>
    <recommendedName>
        <fullName evidence="2 3">Single-stranded DNA-binding protein</fullName>
        <shortName evidence="2">SSB</shortName>
    </recommendedName>
</protein>